<comment type="similarity">
    <text evidence="1 6">Belongs to the universal ribosomal protein uS17 family.</text>
</comment>
<dbReference type="InterPro" id="IPR012340">
    <property type="entry name" value="NA-bd_OB-fold"/>
</dbReference>
<dbReference type="InterPro" id="IPR019984">
    <property type="entry name" value="Ribosomal_uS17_bact/chlr"/>
</dbReference>
<evidence type="ECO:0000256" key="4">
    <source>
        <dbReference type="ARBA" id="ARBA00022980"/>
    </source>
</evidence>
<evidence type="ECO:0000256" key="6">
    <source>
        <dbReference type="HAMAP-Rule" id="MF_01345"/>
    </source>
</evidence>
<dbReference type="GO" id="GO:0019843">
    <property type="term" value="F:rRNA binding"/>
    <property type="evidence" value="ECO:0007669"/>
    <property type="project" value="UniProtKB-UniRule"/>
</dbReference>
<evidence type="ECO:0000256" key="3">
    <source>
        <dbReference type="ARBA" id="ARBA00022884"/>
    </source>
</evidence>
<evidence type="ECO:0000256" key="2">
    <source>
        <dbReference type="ARBA" id="ARBA00022730"/>
    </source>
</evidence>
<dbReference type="EMBL" id="LCBP01000020">
    <property type="protein sequence ID" value="KKS12877.1"/>
    <property type="molecule type" value="Genomic_DNA"/>
</dbReference>
<dbReference type="PANTHER" id="PTHR10744:SF1">
    <property type="entry name" value="SMALL RIBOSOMAL SUBUNIT PROTEIN US17M"/>
    <property type="match status" value="1"/>
</dbReference>
<sequence>MSEVIKNKKQHIFSGVVVSAKTPKTIVVKVEEMKKHPKYLKRYIVSKKFKVHDEQGIYKEGDKVQFVGCRPMSRDKRWRVSKKIV</sequence>
<dbReference type="GO" id="GO:0003735">
    <property type="term" value="F:structural constituent of ribosome"/>
    <property type="evidence" value="ECO:0007669"/>
    <property type="project" value="UniProtKB-UniRule"/>
</dbReference>
<dbReference type="InterPro" id="IPR000266">
    <property type="entry name" value="Ribosomal_uS17"/>
</dbReference>
<comment type="subunit">
    <text evidence="6">Part of the 30S ribosomal subunit.</text>
</comment>
<dbReference type="Pfam" id="PF00366">
    <property type="entry name" value="Ribosomal_S17"/>
    <property type="match status" value="1"/>
</dbReference>
<keyword evidence="2 6" id="KW-0699">rRNA-binding</keyword>
<dbReference type="PANTHER" id="PTHR10744">
    <property type="entry name" value="40S RIBOSOMAL PROTEIN S11 FAMILY MEMBER"/>
    <property type="match status" value="1"/>
</dbReference>
<gene>
    <name evidence="6" type="primary">rpsQ</name>
    <name evidence="7" type="ORF">UU69_C0020G0011</name>
</gene>
<comment type="caution">
    <text evidence="7">The sequence shown here is derived from an EMBL/GenBank/DDBJ whole genome shotgun (WGS) entry which is preliminary data.</text>
</comment>
<dbReference type="Proteomes" id="UP000034299">
    <property type="component" value="Unassembled WGS sequence"/>
</dbReference>
<evidence type="ECO:0000313" key="8">
    <source>
        <dbReference type="Proteomes" id="UP000034299"/>
    </source>
</evidence>
<dbReference type="HAMAP" id="MF_01345_B">
    <property type="entry name" value="Ribosomal_uS17_B"/>
    <property type="match status" value="1"/>
</dbReference>
<dbReference type="Gene3D" id="2.40.50.140">
    <property type="entry name" value="Nucleic acid-binding proteins"/>
    <property type="match status" value="1"/>
</dbReference>
<dbReference type="AlphaFoldDB" id="A0A0G0WLA9"/>
<organism evidence="7 8">
    <name type="scientific">Candidatus Magasanikbacteria bacterium GW2011_GWA2_41_55</name>
    <dbReference type="NCBI Taxonomy" id="1619038"/>
    <lineage>
        <taxon>Bacteria</taxon>
        <taxon>Candidatus Magasanikiibacteriota</taxon>
    </lineage>
</organism>
<protein>
    <recommendedName>
        <fullName evidence="6">Small ribosomal subunit protein uS17</fullName>
    </recommendedName>
</protein>
<dbReference type="SUPFAM" id="SSF50249">
    <property type="entry name" value="Nucleic acid-binding proteins"/>
    <property type="match status" value="1"/>
</dbReference>
<dbReference type="GO" id="GO:0022627">
    <property type="term" value="C:cytosolic small ribosomal subunit"/>
    <property type="evidence" value="ECO:0007669"/>
    <property type="project" value="UniProtKB-UniRule"/>
</dbReference>
<dbReference type="CDD" id="cd00364">
    <property type="entry name" value="Ribosomal_uS17"/>
    <property type="match status" value="1"/>
</dbReference>
<keyword evidence="3 6" id="KW-0694">RNA-binding</keyword>
<reference evidence="7 8" key="1">
    <citation type="journal article" date="2015" name="Nature">
        <title>rRNA introns, odd ribosomes, and small enigmatic genomes across a large radiation of phyla.</title>
        <authorList>
            <person name="Brown C.T."/>
            <person name="Hug L.A."/>
            <person name="Thomas B.C."/>
            <person name="Sharon I."/>
            <person name="Castelle C.J."/>
            <person name="Singh A."/>
            <person name="Wilkins M.J."/>
            <person name="Williams K.H."/>
            <person name="Banfield J.F."/>
        </authorList>
    </citation>
    <scope>NUCLEOTIDE SEQUENCE [LARGE SCALE GENOMIC DNA]</scope>
</reference>
<dbReference type="NCBIfam" id="TIGR03635">
    <property type="entry name" value="uS17_bact"/>
    <property type="match status" value="1"/>
</dbReference>
<evidence type="ECO:0000256" key="1">
    <source>
        <dbReference type="ARBA" id="ARBA00010254"/>
    </source>
</evidence>
<name>A0A0G0WLA9_9BACT</name>
<accession>A0A0G0WLA9</accession>
<dbReference type="NCBIfam" id="NF004123">
    <property type="entry name" value="PRK05610.1"/>
    <property type="match status" value="1"/>
</dbReference>
<dbReference type="PRINTS" id="PR00973">
    <property type="entry name" value="RIBOSOMALS17"/>
</dbReference>
<evidence type="ECO:0000256" key="5">
    <source>
        <dbReference type="ARBA" id="ARBA00023274"/>
    </source>
</evidence>
<proteinExistence type="inferred from homology"/>
<comment type="function">
    <text evidence="6">One of the primary rRNA binding proteins, it binds specifically to the 5'-end of 16S ribosomal RNA.</text>
</comment>
<evidence type="ECO:0000313" key="7">
    <source>
        <dbReference type="EMBL" id="KKS12877.1"/>
    </source>
</evidence>
<keyword evidence="4 6" id="KW-0689">Ribosomal protein</keyword>
<keyword evidence="5 6" id="KW-0687">Ribonucleoprotein</keyword>
<dbReference type="GO" id="GO:0006412">
    <property type="term" value="P:translation"/>
    <property type="evidence" value="ECO:0007669"/>
    <property type="project" value="UniProtKB-UniRule"/>
</dbReference>